<reference evidence="3 4" key="1">
    <citation type="submission" date="2024-08" db="EMBL/GenBank/DDBJ databases">
        <authorList>
            <person name="Cucini C."/>
            <person name="Frati F."/>
        </authorList>
    </citation>
    <scope>NUCLEOTIDE SEQUENCE [LARGE SCALE GENOMIC DNA]</scope>
</reference>
<dbReference type="PANTHER" id="PTHR39069:SF8">
    <property type="entry name" value="FI17111P1"/>
    <property type="match status" value="1"/>
</dbReference>
<keyword evidence="1" id="KW-0732">Signal</keyword>
<feature type="chain" id="PRO_5045785345" description="EGF-like domain-containing protein" evidence="1">
    <location>
        <begin position="26"/>
        <end position="468"/>
    </location>
</feature>
<dbReference type="PANTHER" id="PTHR39069">
    <property type="entry name" value="ECDYSONE-INDUCIBLE GENE E1, ISOFORM A"/>
    <property type="match status" value="1"/>
</dbReference>
<protein>
    <recommendedName>
        <fullName evidence="2">EGF-like domain-containing protein</fullName>
    </recommendedName>
</protein>
<feature type="domain" description="EGF-like" evidence="2">
    <location>
        <begin position="329"/>
        <end position="343"/>
    </location>
</feature>
<proteinExistence type="predicted"/>
<dbReference type="SMART" id="SM00181">
    <property type="entry name" value="EGF"/>
    <property type="match status" value="2"/>
</dbReference>
<name>A0ABP1R078_9HEXA</name>
<accession>A0ABP1R078</accession>
<dbReference type="Proteomes" id="UP001642540">
    <property type="component" value="Unassembled WGS sequence"/>
</dbReference>
<comment type="caution">
    <text evidence="3">The sequence shown here is derived from an EMBL/GenBank/DDBJ whole genome shotgun (WGS) entry which is preliminary data.</text>
</comment>
<evidence type="ECO:0000259" key="2">
    <source>
        <dbReference type="PROSITE" id="PS01186"/>
    </source>
</evidence>
<evidence type="ECO:0000313" key="3">
    <source>
        <dbReference type="EMBL" id="CAL8112757.1"/>
    </source>
</evidence>
<feature type="signal peptide" evidence="1">
    <location>
        <begin position="1"/>
        <end position="25"/>
    </location>
</feature>
<evidence type="ECO:0000256" key="1">
    <source>
        <dbReference type="SAM" id="SignalP"/>
    </source>
</evidence>
<sequence length="468" mass="52784">MWKRIYHTSAFLMLLYSGTAHQTNAEEASTETVIANEYASCTDTNQCNLSEGFICSDGFCKCAYDTLKFDSETKKCVQRKVGDQCGFFIGSANATMVPCPENSMCVWDNDAFKASYQYVEKHCICISGHYKDDVGNCVPYAKFGEMCNEKRKCDSSESDLVCSSASSTCECPFGIDQYYDRELRKCISFVGANCTMYCVDNAFCENYGPDLNVNPKRWAVQESSREYVMRESICQCRPGYESSPDRRCQLIPPGYNSPCYGEEEQCDSRRNLQCIDKICQCKNPLHQTYSYELGRCMSYVDDMCSPEIDGICVPNAKCTKDEASEKHFCRCDVGYSRTPSRKCMKDYGQSCHNEFCNVFSGLACVNKTCQCYDSFLKYDAELKACVSTMNGPCGKVYLPMELEMNFALNVHVPSISATHNRFMNMKAMCVECDGYHISCPKGSVCTSENDVLMVIRGKEKQRCRVTAT</sequence>
<dbReference type="EMBL" id="CAXLJM020000049">
    <property type="protein sequence ID" value="CAL8112757.1"/>
    <property type="molecule type" value="Genomic_DNA"/>
</dbReference>
<dbReference type="PROSITE" id="PS01186">
    <property type="entry name" value="EGF_2"/>
    <property type="match status" value="1"/>
</dbReference>
<organism evidence="3 4">
    <name type="scientific">Orchesella dallaii</name>
    <dbReference type="NCBI Taxonomy" id="48710"/>
    <lineage>
        <taxon>Eukaryota</taxon>
        <taxon>Metazoa</taxon>
        <taxon>Ecdysozoa</taxon>
        <taxon>Arthropoda</taxon>
        <taxon>Hexapoda</taxon>
        <taxon>Collembola</taxon>
        <taxon>Entomobryomorpha</taxon>
        <taxon>Entomobryoidea</taxon>
        <taxon>Orchesellidae</taxon>
        <taxon>Orchesellinae</taxon>
        <taxon>Orchesella</taxon>
    </lineage>
</organism>
<keyword evidence="4" id="KW-1185">Reference proteome</keyword>
<gene>
    <name evidence="3" type="ORF">ODALV1_LOCUS15768</name>
</gene>
<dbReference type="InterPro" id="IPR000742">
    <property type="entry name" value="EGF"/>
</dbReference>
<evidence type="ECO:0000313" key="4">
    <source>
        <dbReference type="Proteomes" id="UP001642540"/>
    </source>
</evidence>